<dbReference type="GO" id="GO:0046872">
    <property type="term" value="F:metal ion binding"/>
    <property type="evidence" value="ECO:0007669"/>
    <property type="project" value="UniProtKB-KW"/>
</dbReference>
<feature type="binding site" evidence="1">
    <location>
        <position position="75"/>
    </location>
    <ligand>
        <name>a divalent metal cation</name>
        <dbReference type="ChEBI" id="CHEBI:60240"/>
        <label>2</label>
    </ligand>
</feature>
<name>A0A2H0CUQ7_9BACT</name>
<dbReference type="PANTHER" id="PTHR46124">
    <property type="entry name" value="D-AMINOACYL-TRNA DEACYLASE"/>
    <property type="match status" value="1"/>
</dbReference>
<dbReference type="Pfam" id="PF01026">
    <property type="entry name" value="TatD_DNase"/>
    <property type="match status" value="1"/>
</dbReference>
<evidence type="ECO:0000256" key="1">
    <source>
        <dbReference type="PIRSR" id="PIRSR005902-1"/>
    </source>
</evidence>
<dbReference type="Proteomes" id="UP000230638">
    <property type="component" value="Unassembled WGS sequence"/>
</dbReference>
<accession>A0A2H0CUQ7</accession>
<evidence type="ECO:0000313" key="3">
    <source>
        <dbReference type="Proteomes" id="UP000230638"/>
    </source>
</evidence>
<comment type="caution">
    <text evidence="2">The sequence shown here is derived from an EMBL/GenBank/DDBJ whole genome shotgun (WGS) entry which is preliminary data.</text>
</comment>
<dbReference type="AlphaFoldDB" id="A0A2H0CUQ7"/>
<organism evidence="2 3">
    <name type="scientific">Candidatus Lloydbacteria bacterium CG22_combo_CG10-13_8_21_14_all_47_15</name>
    <dbReference type="NCBI Taxonomy" id="1974635"/>
    <lineage>
        <taxon>Bacteria</taxon>
        <taxon>Candidatus Lloydiibacteriota</taxon>
    </lineage>
</organism>
<feature type="binding site" evidence="1">
    <location>
        <position position="146"/>
    </location>
    <ligand>
        <name>a divalent metal cation</name>
        <dbReference type="ChEBI" id="CHEBI:60240"/>
        <label>1</label>
    </ligand>
</feature>
<dbReference type="CDD" id="cd01310">
    <property type="entry name" value="TatD_DNAse"/>
    <property type="match status" value="1"/>
</dbReference>
<dbReference type="PANTHER" id="PTHR46124:SF2">
    <property type="entry name" value="D-AMINOACYL-TRNA DEACYLASE"/>
    <property type="match status" value="1"/>
</dbReference>
<dbReference type="SUPFAM" id="SSF51556">
    <property type="entry name" value="Metallo-dependent hydrolases"/>
    <property type="match status" value="1"/>
</dbReference>
<reference evidence="2 3" key="1">
    <citation type="submission" date="2017-09" db="EMBL/GenBank/DDBJ databases">
        <title>Depth-based differentiation of microbial function through sediment-hosted aquifers and enrichment of novel symbionts in the deep terrestrial subsurface.</title>
        <authorList>
            <person name="Probst A.J."/>
            <person name="Ladd B."/>
            <person name="Jarett J.K."/>
            <person name="Geller-Mcgrath D.E."/>
            <person name="Sieber C.M."/>
            <person name="Emerson J.B."/>
            <person name="Anantharaman K."/>
            <person name="Thomas B.C."/>
            <person name="Malmstrom R."/>
            <person name="Stieglmeier M."/>
            <person name="Klingl A."/>
            <person name="Woyke T."/>
            <person name="Ryan C.M."/>
            <person name="Banfield J.F."/>
        </authorList>
    </citation>
    <scope>NUCLEOTIDE SEQUENCE [LARGE SCALE GENOMIC DNA]</scope>
    <source>
        <strain evidence="2">CG22_combo_CG10-13_8_21_14_all_47_15</strain>
    </source>
</reference>
<dbReference type="GO" id="GO:0016788">
    <property type="term" value="F:hydrolase activity, acting on ester bonds"/>
    <property type="evidence" value="ECO:0007669"/>
    <property type="project" value="InterPro"/>
</dbReference>
<keyword evidence="2" id="KW-0378">Hydrolase</keyword>
<feature type="non-terminal residue" evidence="2">
    <location>
        <position position="1"/>
    </location>
</feature>
<evidence type="ECO:0000313" key="2">
    <source>
        <dbReference type="EMBL" id="PIP73148.1"/>
    </source>
</evidence>
<protein>
    <submittedName>
        <fullName evidence="2">Metal-dependent hydrolase</fullName>
    </submittedName>
</protein>
<proteinExistence type="predicted"/>
<dbReference type="EMBL" id="PCTL01000029">
    <property type="protein sequence ID" value="PIP73148.1"/>
    <property type="molecule type" value="Genomic_DNA"/>
</dbReference>
<dbReference type="GO" id="GO:0005829">
    <property type="term" value="C:cytosol"/>
    <property type="evidence" value="ECO:0007669"/>
    <property type="project" value="TreeGrafter"/>
</dbReference>
<dbReference type="InterPro" id="IPR001130">
    <property type="entry name" value="TatD-like"/>
</dbReference>
<dbReference type="PIRSF" id="PIRSF005902">
    <property type="entry name" value="DNase_TatD"/>
    <property type="match status" value="1"/>
</dbReference>
<dbReference type="InterPro" id="IPR032466">
    <property type="entry name" value="Metal_Hydrolase"/>
</dbReference>
<feature type="binding site" evidence="1">
    <location>
        <position position="38"/>
    </location>
    <ligand>
        <name>a divalent metal cation</name>
        <dbReference type="ChEBI" id="CHEBI:60240"/>
        <label>1</label>
    </ligand>
</feature>
<sequence length="197" mass="21925">DKQEFGSEGKESSSLGEVFDMAAYRELASSKKVVAIGECGLDYYRLAEETKAKQYAAFEAQIALANELNLPLMLHIRNAYRDAYDILKTHARVKGNVHFFAGTWEEAKLFLNMGFTLSFTGVVTFARTYDETIKNAPRAQILSETDAPYVAPVPHRGRRNEPAYVSAVARAIAEIRGEPEETVLEALVANARRVFSV</sequence>
<feature type="binding site" evidence="1">
    <location>
        <position position="98"/>
    </location>
    <ligand>
        <name>a divalent metal cation</name>
        <dbReference type="ChEBI" id="CHEBI:60240"/>
        <label>2</label>
    </ligand>
</feature>
<gene>
    <name evidence="2" type="ORF">COW88_03010</name>
</gene>
<dbReference type="Gene3D" id="3.20.20.140">
    <property type="entry name" value="Metal-dependent hydrolases"/>
    <property type="match status" value="1"/>
</dbReference>
<keyword evidence="1" id="KW-0479">Metal-binding</keyword>